<accession>A0A8T0UU43</accession>
<name>A0A8T0UU43_PANVG</name>
<keyword evidence="3" id="KW-1185">Reference proteome</keyword>
<dbReference type="EMBL" id="CM029041">
    <property type="protein sequence ID" value="KAG2626270.1"/>
    <property type="molecule type" value="Genomic_DNA"/>
</dbReference>
<reference evidence="2" key="1">
    <citation type="submission" date="2020-05" db="EMBL/GenBank/DDBJ databases">
        <title>WGS assembly of Panicum virgatum.</title>
        <authorList>
            <person name="Lovell J.T."/>
            <person name="Jenkins J."/>
            <person name="Shu S."/>
            <person name="Juenger T.E."/>
            <person name="Schmutz J."/>
        </authorList>
    </citation>
    <scope>NUCLEOTIDE SEQUENCE</scope>
    <source>
        <strain evidence="2">AP13</strain>
    </source>
</reference>
<protein>
    <submittedName>
        <fullName evidence="2">Uncharacterized protein</fullName>
    </submittedName>
</protein>
<organism evidence="2 3">
    <name type="scientific">Panicum virgatum</name>
    <name type="common">Blackwell switchgrass</name>
    <dbReference type="NCBI Taxonomy" id="38727"/>
    <lineage>
        <taxon>Eukaryota</taxon>
        <taxon>Viridiplantae</taxon>
        <taxon>Streptophyta</taxon>
        <taxon>Embryophyta</taxon>
        <taxon>Tracheophyta</taxon>
        <taxon>Spermatophyta</taxon>
        <taxon>Magnoliopsida</taxon>
        <taxon>Liliopsida</taxon>
        <taxon>Poales</taxon>
        <taxon>Poaceae</taxon>
        <taxon>PACMAD clade</taxon>
        <taxon>Panicoideae</taxon>
        <taxon>Panicodae</taxon>
        <taxon>Paniceae</taxon>
        <taxon>Panicinae</taxon>
        <taxon>Panicum</taxon>
        <taxon>Panicum sect. Hiantes</taxon>
    </lineage>
</organism>
<dbReference type="AlphaFoldDB" id="A0A8T0UU43"/>
<feature type="region of interest" description="Disordered" evidence="1">
    <location>
        <begin position="1"/>
        <end position="82"/>
    </location>
</feature>
<gene>
    <name evidence="2" type="ORF">PVAP13_3KG317135</name>
</gene>
<evidence type="ECO:0000256" key="1">
    <source>
        <dbReference type="SAM" id="MobiDB-lite"/>
    </source>
</evidence>
<proteinExistence type="predicted"/>
<evidence type="ECO:0000313" key="3">
    <source>
        <dbReference type="Proteomes" id="UP000823388"/>
    </source>
</evidence>
<sequence length="125" mass="13546">MQPVMVRRTMASRFGERPRRRRASSTCSAGGARPGCSCRTGPSWWSRWPPPSGLDDASSLPARTRKRSMSIGGGASSTPLRPKLLLKPEDALLLGQVHRLVTSQGACLPSARRSLFVVAQFLRSG</sequence>
<dbReference type="Proteomes" id="UP000823388">
    <property type="component" value="Chromosome 3K"/>
</dbReference>
<evidence type="ECO:0000313" key="2">
    <source>
        <dbReference type="EMBL" id="KAG2626270.1"/>
    </source>
</evidence>
<comment type="caution">
    <text evidence="2">The sequence shown here is derived from an EMBL/GenBank/DDBJ whole genome shotgun (WGS) entry which is preliminary data.</text>
</comment>